<accession>A0A6G6W8Z6</accession>
<keyword evidence="3 7" id="KW-0812">Transmembrane</keyword>
<feature type="transmembrane region" description="Helical" evidence="7">
    <location>
        <begin position="368"/>
        <end position="393"/>
    </location>
</feature>
<dbReference type="RefSeq" id="WP_165228037.1">
    <property type="nucleotide sequence ID" value="NZ_CP049257.1"/>
</dbReference>
<dbReference type="Pfam" id="PF02687">
    <property type="entry name" value="FtsX"/>
    <property type="match status" value="1"/>
</dbReference>
<dbReference type="PANTHER" id="PTHR30572">
    <property type="entry name" value="MEMBRANE COMPONENT OF TRANSPORTER-RELATED"/>
    <property type="match status" value="1"/>
</dbReference>
<evidence type="ECO:0000256" key="2">
    <source>
        <dbReference type="ARBA" id="ARBA00022475"/>
    </source>
</evidence>
<feature type="transmembrane region" description="Helical" evidence="7">
    <location>
        <begin position="759"/>
        <end position="785"/>
    </location>
</feature>
<feature type="transmembrane region" description="Helical" evidence="7">
    <location>
        <begin position="854"/>
        <end position="879"/>
    </location>
</feature>
<keyword evidence="10" id="KW-1185">Reference proteome</keyword>
<protein>
    <submittedName>
        <fullName evidence="9">ABC transporter permease</fullName>
    </submittedName>
</protein>
<evidence type="ECO:0000256" key="3">
    <source>
        <dbReference type="ARBA" id="ARBA00022692"/>
    </source>
</evidence>
<evidence type="ECO:0000256" key="5">
    <source>
        <dbReference type="ARBA" id="ARBA00023136"/>
    </source>
</evidence>
<evidence type="ECO:0000256" key="1">
    <source>
        <dbReference type="ARBA" id="ARBA00004651"/>
    </source>
</evidence>
<feature type="transmembrane region" description="Helical" evidence="7">
    <location>
        <begin position="486"/>
        <end position="508"/>
    </location>
</feature>
<evidence type="ECO:0000256" key="4">
    <source>
        <dbReference type="ARBA" id="ARBA00022989"/>
    </source>
</evidence>
<dbReference type="InterPro" id="IPR050250">
    <property type="entry name" value="Macrolide_Exporter_MacB"/>
</dbReference>
<sequence>MSLHRPTIIGRIRSDPGLLLLTALVVALTSALLAAVAPLSQRTADDAIAATVRDAGTRGTVVATAARGYDDPTQVRRDPGSATEVAQNVTYARNLMSDDLAAAVRPGVATVSTPALHLLDAGPGRYLRLVYVDPPGDAPLDVTWTSGGPPQASVGADRADAKVPPGTQWPVQVGLSEAVAQALGLAAGDPLPAEDSKNRPVSVVVSGIYRAADPSDEPWAPFPELLQPSVGVTENTPRTAGAALVSADSLPDLRLAAPSDEIVQRVVFVPRPERMHYDDLDVLEQSVAKLQASAGSGGAFSWDSQLGLVLEDGAARVHSARGQAAVLLLGLLAAALLVLVLAAQLLVARRSGPVASARERGATVLGIAAELFVESLAVAVLGAAVGVLAVRLALGDVGWLWVLPVVVVAALAAPAQGALRAAAVTDVRRVPANRSALRTAARARRLRRLLVEGAVVAVAALSWVALHQRGVTVDGRTDLTAAGAGTWWALAGAVLVVRAAPPLARWALRAARRSRGGTAFFAASRVAATGGRALPLLVVSVAVAQLTLGAALAATERAGQREGALLSVGGDARLTTPPSDGTADLASAAADAPGVAAAAAARVADAVRISARGSAGSARLVVVDAAAYARLLDASALPDAPALARLTDDSGSSVPALLTGGDPNLREDLTLRWEDADPVPLAVVGSAPGLDPTDGAVVVVDRATLAAHGLDISPDTVWAVGPGAADALRADEGGGVLTLRSEVLAAQRRAPLPRALFELALAGAALLLLLAVLGVVLAAAVAAPARAESLGRLRALGVERGPLRRVLAGELTAPITLAAVAGLVLGATAAWTTLGQLALQLVTGQPSAPDLVVPWWLVLLALVPLLAALVVAAVEAAALRRTALAQLLRGGDRR</sequence>
<feature type="domain" description="ABC3 transporter permease C-terminal" evidence="8">
    <location>
        <begin position="764"/>
        <end position="877"/>
    </location>
</feature>
<dbReference type="GO" id="GO:0022857">
    <property type="term" value="F:transmembrane transporter activity"/>
    <property type="evidence" value="ECO:0007669"/>
    <property type="project" value="TreeGrafter"/>
</dbReference>
<feature type="transmembrane region" description="Helical" evidence="7">
    <location>
        <begin position="806"/>
        <end position="834"/>
    </location>
</feature>
<proteinExistence type="inferred from homology"/>
<dbReference type="Proteomes" id="UP000502996">
    <property type="component" value="Chromosome"/>
</dbReference>
<dbReference type="AlphaFoldDB" id="A0A6G6W8Z6"/>
<gene>
    <name evidence="9" type="ORF">G5V58_01225</name>
</gene>
<evidence type="ECO:0000256" key="6">
    <source>
        <dbReference type="ARBA" id="ARBA00038076"/>
    </source>
</evidence>
<comment type="similarity">
    <text evidence="6">Belongs to the ABC-4 integral membrane protein family.</text>
</comment>
<dbReference type="KEGG" id="nano:G5V58_01225"/>
<keyword evidence="2" id="KW-1003">Cell membrane</keyword>
<evidence type="ECO:0000313" key="9">
    <source>
        <dbReference type="EMBL" id="QIG41575.1"/>
    </source>
</evidence>
<feature type="transmembrane region" description="Helical" evidence="7">
    <location>
        <begin position="533"/>
        <end position="554"/>
    </location>
</feature>
<evidence type="ECO:0000313" key="10">
    <source>
        <dbReference type="Proteomes" id="UP000502996"/>
    </source>
</evidence>
<dbReference type="PANTHER" id="PTHR30572:SF4">
    <property type="entry name" value="ABC TRANSPORTER PERMEASE YTRF"/>
    <property type="match status" value="1"/>
</dbReference>
<organism evidence="9 10">
    <name type="scientific">Nocardioides anomalus</name>
    <dbReference type="NCBI Taxonomy" id="2712223"/>
    <lineage>
        <taxon>Bacteria</taxon>
        <taxon>Bacillati</taxon>
        <taxon>Actinomycetota</taxon>
        <taxon>Actinomycetes</taxon>
        <taxon>Propionibacteriales</taxon>
        <taxon>Nocardioidaceae</taxon>
        <taxon>Nocardioides</taxon>
    </lineage>
</organism>
<dbReference type="EMBL" id="CP049257">
    <property type="protein sequence ID" value="QIG41575.1"/>
    <property type="molecule type" value="Genomic_DNA"/>
</dbReference>
<dbReference type="GO" id="GO:0005886">
    <property type="term" value="C:plasma membrane"/>
    <property type="evidence" value="ECO:0007669"/>
    <property type="project" value="UniProtKB-SubCell"/>
</dbReference>
<feature type="transmembrane region" description="Helical" evidence="7">
    <location>
        <begin position="324"/>
        <end position="347"/>
    </location>
</feature>
<comment type="subcellular location">
    <subcellularLocation>
        <location evidence="1">Cell membrane</location>
        <topology evidence="1">Multi-pass membrane protein</topology>
    </subcellularLocation>
</comment>
<feature type="transmembrane region" description="Helical" evidence="7">
    <location>
        <begin position="449"/>
        <end position="466"/>
    </location>
</feature>
<evidence type="ECO:0000256" key="7">
    <source>
        <dbReference type="SAM" id="Phobius"/>
    </source>
</evidence>
<keyword evidence="4 7" id="KW-1133">Transmembrane helix</keyword>
<keyword evidence="5 7" id="KW-0472">Membrane</keyword>
<evidence type="ECO:0000259" key="8">
    <source>
        <dbReference type="Pfam" id="PF02687"/>
    </source>
</evidence>
<dbReference type="InterPro" id="IPR003838">
    <property type="entry name" value="ABC3_permease_C"/>
</dbReference>
<feature type="transmembrane region" description="Helical" evidence="7">
    <location>
        <begin position="399"/>
        <end position="419"/>
    </location>
</feature>
<reference evidence="9 10" key="1">
    <citation type="submission" date="2020-02" db="EMBL/GenBank/DDBJ databases">
        <title>Full genome sequence of Nocardioides sp. R-3366.</title>
        <authorList>
            <person name="Im W.-T."/>
        </authorList>
    </citation>
    <scope>NUCLEOTIDE SEQUENCE [LARGE SCALE GENOMIC DNA]</scope>
    <source>
        <strain evidence="9 10">R-3366</strain>
    </source>
</reference>
<name>A0A6G6W8Z6_9ACTN</name>